<keyword evidence="9" id="KW-0285">Flavoprotein</keyword>
<dbReference type="InterPro" id="IPR016166">
    <property type="entry name" value="FAD-bd_PCMH"/>
</dbReference>
<dbReference type="EC" id="1.3.1.72" evidence="5"/>
<comment type="catalytic activity">
    <reaction evidence="23">
        <text>5alpha-cholest-8-en-3beta-ol + NADP(+) = zymosterol + NADPH + H(+)</text>
        <dbReference type="Rhea" id="RHEA:36399"/>
        <dbReference type="ChEBI" id="CHEBI:15378"/>
        <dbReference type="ChEBI" id="CHEBI:16608"/>
        <dbReference type="ChEBI" id="CHEBI:18252"/>
        <dbReference type="ChEBI" id="CHEBI:57783"/>
        <dbReference type="ChEBI" id="CHEBI:58349"/>
        <dbReference type="EC" id="1.3.1.72"/>
    </reaction>
    <physiologicalReaction direction="right-to-left" evidence="23">
        <dbReference type="Rhea" id="RHEA:36401"/>
    </physiologicalReaction>
</comment>
<comment type="catalytic activity">
    <reaction evidence="22">
        <text>lanosterol + NADPH + H(+) = 24,25-dihydrolanosterol + NADP(+)</text>
        <dbReference type="Rhea" id="RHEA:33919"/>
        <dbReference type="ChEBI" id="CHEBI:15378"/>
        <dbReference type="ChEBI" id="CHEBI:16521"/>
        <dbReference type="ChEBI" id="CHEBI:28113"/>
        <dbReference type="ChEBI" id="CHEBI:57783"/>
        <dbReference type="ChEBI" id="CHEBI:58349"/>
    </reaction>
    <physiologicalReaction direction="left-to-right" evidence="22">
        <dbReference type="Rhea" id="RHEA:33920"/>
    </physiologicalReaction>
</comment>
<keyword evidence="7" id="KW-0444">Lipid biosynthesis</keyword>
<organism evidence="29 30">
    <name type="scientific">Ciona savignyi</name>
    <name type="common">Pacific transparent sea squirt</name>
    <dbReference type="NCBI Taxonomy" id="51511"/>
    <lineage>
        <taxon>Eukaryota</taxon>
        <taxon>Metazoa</taxon>
        <taxon>Chordata</taxon>
        <taxon>Tunicata</taxon>
        <taxon>Ascidiacea</taxon>
        <taxon>Phlebobranchia</taxon>
        <taxon>Cionidae</taxon>
        <taxon>Ciona</taxon>
    </lineage>
</organism>
<feature type="domain" description="FAD-binding PCMH-type" evidence="28">
    <location>
        <begin position="38"/>
        <end position="222"/>
    </location>
</feature>
<dbReference type="Gene3D" id="3.30.465.10">
    <property type="match status" value="1"/>
</dbReference>
<comment type="cofactor">
    <cofactor evidence="1">
        <name>FAD</name>
        <dbReference type="ChEBI" id="CHEBI:57692"/>
    </cofactor>
</comment>
<dbReference type="HOGENOM" id="CLU_025883_4_0_1"/>
<comment type="function">
    <text evidence="24">Catalyzes the reduction of the delta-24 double bond of sterol intermediates during cholesterol biosynthesis. In addition to its cholesterol-synthesizing activity, can protect cells from oxidative stress by reducing caspase 3 activity during apoptosis induced by oxidative stress. Also protects against amyloid-beta peptide-induced apoptosis.</text>
</comment>
<evidence type="ECO:0000256" key="5">
    <source>
        <dbReference type="ARBA" id="ARBA00012405"/>
    </source>
</evidence>
<dbReference type="FunFam" id="3.30.465.10:FF:000032">
    <property type="entry name" value="Delta(24)-sterol reductase"/>
    <property type="match status" value="1"/>
</dbReference>
<sequence>IEHVLVHYRWVIVCLFLLPASFLFDIYMTLRAWLIFKLNSAPQQHDARVKNVQEQVRNFKLGGSKMCTSRPGWATVSIRLGKYKKNMKKININLMDILEVDTERKVVRLEPLVTMGQVTSLLLPLGWTLPIVPELDDLTVGGLIMGTGIETSSHKYGLMQHVCESYELVLPDGSLTKCSKCTFAIIVFSISRTENPDLFYSVPWSYGTLGFLVAAEIRIVPSKPFVRIKYQPAHSAGELVDIFTKESKKTKENDFVEALAYSDEEGVVMTGNFCDIYEAGKLNRIGRWYKPWFFKHVETKLKSNESSVEYIPLRDYYHRHTRSIFWELQDIIPFGNNPLFRLLVGWLMPPKISLLKLTQGETVKRLYEEHHVVQDIMVPMKNLTKCLQVFDQEIKLYPLWLCPFYLPKDPGMLAPPSEEMYVDVGAYGEPRAPDFNNVKTIRRIEKATKDFNGYQMLYADSYMTREEFREMFDHTLYDKVRKSLPMCEEAMPEIYDKVH</sequence>
<dbReference type="Ensembl" id="ENSCSAVT00000002125.1">
    <property type="protein sequence ID" value="ENSCSAVP00000002088.1"/>
    <property type="gene ID" value="ENSCSAVG00000001227.1"/>
</dbReference>
<evidence type="ECO:0000256" key="24">
    <source>
        <dbReference type="ARBA" id="ARBA00056986"/>
    </source>
</evidence>
<evidence type="ECO:0000256" key="4">
    <source>
        <dbReference type="ARBA" id="ARBA00008000"/>
    </source>
</evidence>
<keyword evidence="20" id="KW-1207">Sterol metabolism</keyword>
<dbReference type="InterPro" id="IPR016169">
    <property type="entry name" value="FAD-bd_PCMH_sub2"/>
</dbReference>
<keyword evidence="16" id="KW-0560">Oxidoreductase</keyword>
<evidence type="ECO:0000256" key="20">
    <source>
        <dbReference type="ARBA" id="ARBA00023166"/>
    </source>
</evidence>
<dbReference type="OMA" id="WVGRSAF"/>
<dbReference type="STRING" id="51511.ENSCSAVP00000002088"/>
<keyword evidence="15 27" id="KW-1133">Transmembrane helix</keyword>
<keyword evidence="11" id="KW-0732">Signal</keyword>
<keyword evidence="30" id="KW-1185">Reference proteome</keyword>
<feature type="transmembrane region" description="Helical" evidence="27">
    <location>
        <begin position="6"/>
        <end position="27"/>
    </location>
</feature>
<comment type="subcellular location">
    <subcellularLocation>
        <location evidence="3">Endoplasmic reticulum membrane</location>
        <topology evidence="3">Single-pass membrane protein</topology>
    </subcellularLocation>
    <subcellularLocation>
        <location evidence="2">Golgi apparatus membrane</location>
        <topology evidence="2">Single-pass membrane protein</topology>
    </subcellularLocation>
</comment>
<keyword evidence="19 27" id="KW-0472">Membrane</keyword>
<dbReference type="SUPFAM" id="SSF56176">
    <property type="entry name" value="FAD-binding/transporter-associated domain-like"/>
    <property type="match status" value="1"/>
</dbReference>
<evidence type="ECO:0000256" key="9">
    <source>
        <dbReference type="ARBA" id="ARBA00022630"/>
    </source>
</evidence>
<evidence type="ECO:0000256" key="26">
    <source>
        <dbReference type="ARBA" id="ARBA00080612"/>
    </source>
</evidence>
<evidence type="ECO:0000256" key="19">
    <source>
        <dbReference type="ARBA" id="ARBA00023136"/>
    </source>
</evidence>
<keyword evidence="17" id="KW-0333">Golgi apparatus</keyword>
<keyword evidence="21" id="KW-0753">Steroid metabolism</keyword>
<evidence type="ECO:0000256" key="2">
    <source>
        <dbReference type="ARBA" id="ARBA00004194"/>
    </source>
</evidence>
<evidence type="ECO:0000256" key="3">
    <source>
        <dbReference type="ARBA" id="ARBA00004389"/>
    </source>
</evidence>
<dbReference type="FunCoup" id="H2Y9U0">
    <property type="interactions" value="6"/>
</dbReference>
<dbReference type="GO" id="GO:0000139">
    <property type="term" value="C:Golgi membrane"/>
    <property type="evidence" value="ECO:0007669"/>
    <property type="project" value="UniProtKB-SubCell"/>
</dbReference>
<keyword evidence="14" id="KW-0521">NADP</keyword>
<keyword evidence="8" id="KW-0153">Cholesterol metabolism</keyword>
<dbReference type="PANTHER" id="PTHR10801:SF0">
    <property type="entry name" value="DELTA(24)-STEROL REDUCTASE"/>
    <property type="match status" value="1"/>
</dbReference>
<evidence type="ECO:0000256" key="11">
    <source>
        <dbReference type="ARBA" id="ARBA00022729"/>
    </source>
</evidence>
<evidence type="ECO:0000256" key="12">
    <source>
        <dbReference type="ARBA" id="ARBA00022824"/>
    </source>
</evidence>
<keyword evidence="13" id="KW-0274">FAD</keyword>
<evidence type="ECO:0000256" key="13">
    <source>
        <dbReference type="ARBA" id="ARBA00022827"/>
    </source>
</evidence>
<dbReference type="InterPro" id="IPR036318">
    <property type="entry name" value="FAD-bd_PCMH-like_sf"/>
</dbReference>
<evidence type="ECO:0000256" key="6">
    <source>
        <dbReference type="ARBA" id="ARBA00019086"/>
    </source>
</evidence>
<evidence type="ECO:0000256" key="1">
    <source>
        <dbReference type="ARBA" id="ARBA00001974"/>
    </source>
</evidence>
<dbReference type="Proteomes" id="UP000007875">
    <property type="component" value="Unassembled WGS sequence"/>
</dbReference>
<dbReference type="PANTHER" id="PTHR10801">
    <property type="entry name" value="24-DEHYDROCHOLESTEROL REDUCTASE"/>
    <property type="match status" value="1"/>
</dbReference>
<keyword evidence="12" id="KW-0256">Endoplasmic reticulum</keyword>
<evidence type="ECO:0000256" key="15">
    <source>
        <dbReference type="ARBA" id="ARBA00022989"/>
    </source>
</evidence>
<evidence type="ECO:0000313" key="30">
    <source>
        <dbReference type="Proteomes" id="UP000007875"/>
    </source>
</evidence>
<evidence type="ECO:0000313" key="29">
    <source>
        <dbReference type="Ensembl" id="ENSCSAVP00000002088.1"/>
    </source>
</evidence>
<dbReference type="InterPro" id="IPR006094">
    <property type="entry name" value="Oxid_FAD_bind_N"/>
</dbReference>
<evidence type="ECO:0000256" key="22">
    <source>
        <dbReference type="ARBA" id="ARBA00051033"/>
    </source>
</evidence>
<evidence type="ECO:0000256" key="10">
    <source>
        <dbReference type="ARBA" id="ARBA00022692"/>
    </source>
</evidence>
<reference evidence="30" key="1">
    <citation type="submission" date="2003-08" db="EMBL/GenBank/DDBJ databases">
        <authorList>
            <person name="Birren B."/>
            <person name="Nusbaum C."/>
            <person name="Abebe A."/>
            <person name="Abouelleil A."/>
            <person name="Adekoya E."/>
            <person name="Ait-zahra M."/>
            <person name="Allen N."/>
            <person name="Allen T."/>
            <person name="An P."/>
            <person name="Anderson M."/>
            <person name="Anderson S."/>
            <person name="Arachchi H."/>
            <person name="Armbruster J."/>
            <person name="Bachantsang P."/>
            <person name="Baldwin J."/>
            <person name="Barry A."/>
            <person name="Bayul T."/>
            <person name="Blitshsteyn B."/>
            <person name="Bloom T."/>
            <person name="Blye J."/>
            <person name="Boguslavskiy L."/>
            <person name="Borowsky M."/>
            <person name="Boukhgalter B."/>
            <person name="Brunache A."/>
            <person name="Butler J."/>
            <person name="Calixte N."/>
            <person name="Calvo S."/>
            <person name="Camarata J."/>
            <person name="Campo K."/>
            <person name="Chang J."/>
            <person name="Cheshatsang Y."/>
            <person name="Citroen M."/>
            <person name="Collymore A."/>
            <person name="Considine T."/>
            <person name="Cook A."/>
            <person name="Cooke P."/>
            <person name="Corum B."/>
            <person name="Cuomo C."/>
            <person name="David R."/>
            <person name="Dawoe T."/>
            <person name="Degray S."/>
            <person name="Dodge S."/>
            <person name="Dooley K."/>
            <person name="Dorje P."/>
            <person name="Dorjee K."/>
            <person name="Dorris L."/>
            <person name="Duffey N."/>
            <person name="Dupes A."/>
            <person name="Elkins T."/>
            <person name="Engels R."/>
            <person name="Erickson J."/>
            <person name="Farina A."/>
            <person name="Faro S."/>
            <person name="Ferreira P."/>
            <person name="Fischer H."/>
            <person name="Fitzgerald M."/>
            <person name="Foley K."/>
            <person name="Gage D."/>
            <person name="Galagan J."/>
            <person name="Gearin G."/>
            <person name="Gnerre S."/>
            <person name="Gnirke A."/>
            <person name="Goyette A."/>
            <person name="Graham J."/>
            <person name="Grandbois E."/>
            <person name="Gyaltsen K."/>
            <person name="Hafez N."/>
            <person name="Hagopian D."/>
            <person name="Hagos B."/>
            <person name="Hall J."/>
            <person name="Hatcher B."/>
            <person name="Heller A."/>
            <person name="Higgins H."/>
            <person name="Honan T."/>
            <person name="Horn A."/>
            <person name="Houde N."/>
            <person name="Hughes L."/>
            <person name="Hulme W."/>
            <person name="Husby E."/>
            <person name="Iliev I."/>
            <person name="Jaffe D."/>
            <person name="Jones C."/>
            <person name="Kamal M."/>
            <person name="Kamat A."/>
            <person name="Kamvysselis M."/>
            <person name="Karlsson E."/>
            <person name="Kells C."/>
            <person name="Kieu A."/>
            <person name="Kisner P."/>
            <person name="Kodira C."/>
            <person name="Kulbokas E."/>
            <person name="Labutti K."/>
            <person name="Lama D."/>
            <person name="Landers T."/>
            <person name="Leger J."/>
            <person name="Levine S."/>
            <person name="Lewis D."/>
            <person name="Lewis T."/>
            <person name="Lindblad-toh K."/>
            <person name="Liu X."/>
            <person name="Lokyitsang T."/>
            <person name="Lokyitsang Y."/>
            <person name="Lucien O."/>
            <person name="Lui A."/>
            <person name="Ma L.J."/>
            <person name="Mabbitt R."/>
            <person name="Macdonald J."/>
            <person name="Maclean C."/>
            <person name="Major J."/>
            <person name="Manning J."/>
            <person name="Marabella R."/>
            <person name="Maru K."/>
            <person name="Matthews C."/>
            <person name="Mauceli E."/>
            <person name="Mccarthy M."/>
            <person name="Mcdonough S."/>
            <person name="Mcghee T."/>
            <person name="Meldrim J."/>
            <person name="Meneus L."/>
            <person name="Mesirov J."/>
            <person name="Mihalev A."/>
            <person name="Mihova T."/>
            <person name="Mikkelsen T."/>
            <person name="Mlenga V."/>
            <person name="Moru K."/>
            <person name="Mozes J."/>
            <person name="Mulrain L."/>
            <person name="Munson G."/>
            <person name="Naylor J."/>
            <person name="Newes C."/>
            <person name="Nguyen C."/>
            <person name="Nguyen N."/>
            <person name="Nguyen T."/>
            <person name="Nicol R."/>
            <person name="Nielsen C."/>
            <person name="Nizzari M."/>
            <person name="Norbu C."/>
            <person name="Norbu N."/>
            <person name="O'donnell P."/>
            <person name="Okoawo O."/>
            <person name="O'leary S."/>
            <person name="Omotosho B."/>
            <person name="O'neill K."/>
            <person name="Osman S."/>
            <person name="Parker S."/>
            <person name="Perrin D."/>
            <person name="Phunkhang P."/>
            <person name="Piqani B."/>
            <person name="Purcell S."/>
            <person name="Rachupka T."/>
            <person name="Ramasamy U."/>
            <person name="Rameau R."/>
            <person name="Ray V."/>
            <person name="Raymond C."/>
            <person name="Retta R."/>
            <person name="Richardson S."/>
            <person name="Rise C."/>
            <person name="Rodriguez J."/>
            <person name="Rogers J."/>
            <person name="Rogov P."/>
            <person name="Rutman M."/>
            <person name="Schupbach R."/>
            <person name="Seaman C."/>
            <person name="Settipalli S."/>
            <person name="Sharpe T."/>
            <person name="Sheridan J."/>
            <person name="Sherpa N."/>
            <person name="Shi J."/>
            <person name="Smirnov S."/>
            <person name="Smith C."/>
            <person name="Sougnez C."/>
            <person name="Spencer B."/>
            <person name="Stalker J."/>
            <person name="Stange-thomann N."/>
            <person name="Stavropoulos S."/>
            <person name="Stetson K."/>
            <person name="Stone C."/>
            <person name="Stone S."/>
            <person name="Stubbs M."/>
            <person name="Talamas J."/>
            <person name="Tchuinga P."/>
            <person name="Tenzing P."/>
            <person name="Tesfaye S."/>
            <person name="Theodore J."/>
            <person name="Thoulutsang Y."/>
            <person name="Topham K."/>
            <person name="Towey S."/>
            <person name="Tsamla T."/>
            <person name="Tsomo N."/>
            <person name="Vallee D."/>
            <person name="Vassiliev H."/>
            <person name="Venkataraman V."/>
            <person name="Vinson J."/>
            <person name="Vo A."/>
            <person name="Wade C."/>
            <person name="Wang S."/>
            <person name="Wangchuk T."/>
            <person name="Wangdi T."/>
            <person name="Whittaker C."/>
            <person name="Wilkinson J."/>
            <person name="Wu Y."/>
            <person name="Wyman D."/>
            <person name="Yadav S."/>
            <person name="Yang S."/>
            <person name="Yang X."/>
            <person name="Yeager S."/>
            <person name="Yee E."/>
            <person name="Young G."/>
            <person name="Zainoun J."/>
            <person name="Zembeck L."/>
            <person name="Zimmer A."/>
            <person name="Zody M."/>
            <person name="Lander E."/>
        </authorList>
    </citation>
    <scope>NUCLEOTIDE SEQUENCE [LARGE SCALE GENOMIC DNA]</scope>
</reference>
<evidence type="ECO:0000256" key="7">
    <source>
        <dbReference type="ARBA" id="ARBA00022516"/>
    </source>
</evidence>
<evidence type="ECO:0000256" key="21">
    <source>
        <dbReference type="ARBA" id="ARBA00023221"/>
    </source>
</evidence>
<reference evidence="29" key="2">
    <citation type="submission" date="2025-08" db="UniProtKB">
        <authorList>
            <consortium name="Ensembl"/>
        </authorList>
    </citation>
    <scope>IDENTIFICATION</scope>
</reference>
<dbReference type="GO" id="GO:0000246">
    <property type="term" value="F:Delta24(24-1) sterol reductase activity"/>
    <property type="evidence" value="ECO:0007669"/>
    <property type="project" value="TreeGrafter"/>
</dbReference>
<dbReference type="Pfam" id="PF01565">
    <property type="entry name" value="FAD_binding_4"/>
    <property type="match status" value="1"/>
</dbReference>
<evidence type="ECO:0000256" key="27">
    <source>
        <dbReference type="SAM" id="Phobius"/>
    </source>
</evidence>
<evidence type="ECO:0000256" key="14">
    <source>
        <dbReference type="ARBA" id="ARBA00022857"/>
    </source>
</evidence>
<evidence type="ECO:0000256" key="18">
    <source>
        <dbReference type="ARBA" id="ARBA00023098"/>
    </source>
</evidence>
<evidence type="ECO:0000259" key="28">
    <source>
        <dbReference type="PROSITE" id="PS51387"/>
    </source>
</evidence>
<keyword evidence="18" id="KW-0443">Lipid metabolism</keyword>
<evidence type="ECO:0000256" key="17">
    <source>
        <dbReference type="ARBA" id="ARBA00023034"/>
    </source>
</evidence>
<dbReference type="GO" id="GO:0050614">
    <property type="term" value="F:Delta24-sterol reductase activity"/>
    <property type="evidence" value="ECO:0007669"/>
    <property type="project" value="UniProtKB-EC"/>
</dbReference>
<dbReference type="GO" id="GO:0071949">
    <property type="term" value="F:FAD binding"/>
    <property type="evidence" value="ECO:0007669"/>
    <property type="project" value="InterPro"/>
</dbReference>
<evidence type="ECO:0000256" key="23">
    <source>
        <dbReference type="ARBA" id="ARBA00052927"/>
    </source>
</evidence>
<dbReference type="InParanoid" id="H2Y9U0"/>
<dbReference type="eggNOG" id="KOG1262">
    <property type="taxonomic scope" value="Eukaryota"/>
</dbReference>
<dbReference type="GO" id="GO:0008203">
    <property type="term" value="P:cholesterol metabolic process"/>
    <property type="evidence" value="ECO:0007669"/>
    <property type="project" value="UniProtKB-KW"/>
</dbReference>
<proteinExistence type="inferred from homology"/>
<dbReference type="AlphaFoldDB" id="H2Y9U0"/>
<protein>
    <recommendedName>
        <fullName evidence="6">Delta(24)-sterol reductase</fullName>
        <ecNumber evidence="5">1.3.1.72</ecNumber>
    </recommendedName>
    <alternativeName>
        <fullName evidence="25">24-dehydrocholesterol reductase</fullName>
    </alternativeName>
    <alternativeName>
        <fullName evidence="26">3-beta-hydroxysterol Delta-24-reductase</fullName>
    </alternativeName>
</protein>
<evidence type="ECO:0000256" key="16">
    <source>
        <dbReference type="ARBA" id="ARBA00023002"/>
    </source>
</evidence>
<dbReference type="GeneTree" id="ENSGT00390000008338"/>
<dbReference type="PROSITE" id="PS51387">
    <property type="entry name" value="FAD_PCMH"/>
    <property type="match status" value="1"/>
</dbReference>
<accession>H2Y9U0</accession>
<comment type="similarity">
    <text evidence="4">Belongs to the FAD-binding oxidoreductase/transferase type 4 family.</text>
</comment>
<name>H2Y9U0_CIOSA</name>
<dbReference type="GO" id="GO:0005789">
    <property type="term" value="C:endoplasmic reticulum membrane"/>
    <property type="evidence" value="ECO:0007669"/>
    <property type="project" value="UniProtKB-SubCell"/>
</dbReference>
<dbReference type="InterPro" id="IPR040165">
    <property type="entry name" value="Diminuto-like"/>
</dbReference>
<evidence type="ECO:0000256" key="8">
    <source>
        <dbReference type="ARBA" id="ARBA00022548"/>
    </source>
</evidence>
<reference evidence="29" key="3">
    <citation type="submission" date="2025-09" db="UniProtKB">
        <authorList>
            <consortium name="Ensembl"/>
        </authorList>
    </citation>
    <scope>IDENTIFICATION</scope>
</reference>
<evidence type="ECO:0000256" key="25">
    <source>
        <dbReference type="ARBA" id="ARBA00078485"/>
    </source>
</evidence>
<keyword evidence="10 27" id="KW-0812">Transmembrane</keyword>